<keyword evidence="3 5" id="KW-1133">Transmembrane helix</keyword>
<evidence type="ECO:0000256" key="1">
    <source>
        <dbReference type="ARBA" id="ARBA00004141"/>
    </source>
</evidence>
<dbReference type="PANTHER" id="PTHR43184">
    <property type="entry name" value="MAJOR FACILITATOR SUPERFAMILY TRANSPORTER 16, ISOFORM B"/>
    <property type="match status" value="1"/>
</dbReference>
<organism evidence="6 7">
    <name type="scientific">Gossypium raimondii</name>
    <name type="common">Peruvian cotton</name>
    <name type="synonym">Gossypium klotzschianum subsp. raimondii</name>
    <dbReference type="NCBI Taxonomy" id="29730"/>
    <lineage>
        <taxon>Eukaryota</taxon>
        <taxon>Viridiplantae</taxon>
        <taxon>Streptophyta</taxon>
        <taxon>Embryophyta</taxon>
        <taxon>Tracheophyta</taxon>
        <taxon>Spermatophyta</taxon>
        <taxon>Magnoliopsida</taxon>
        <taxon>eudicotyledons</taxon>
        <taxon>Gunneridae</taxon>
        <taxon>Pentapetalae</taxon>
        <taxon>rosids</taxon>
        <taxon>malvids</taxon>
        <taxon>Malvales</taxon>
        <taxon>Malvaceae</taxon>
        <taxon>Malvoideae</taxon>
        <taxon>Gossypium</taxon>
    </lineage>
</organism>
<dbReference type="Proteomes" id="UP000593578">
    <property type="component" value="Unassembled WGS sequence"/>
</dbReference>
<dbReference type="GO" id="GO:0005789">
    <property type="term" value="C:endoplasmic reticulum membrane"/>
    <property type="evidence" value="ECO:0007669"/>
    <property type="project" value="TreeGrafter"/>
</dbReference>
<feature type="transmembrane region" description="Helical" evidence="5">
    <location>
        <begin position="58"/>
        <end position="87"/>
    </location>
</feature>
<evidence type="ECO:0000313" key="7">
    <source>
        <dbReference type="Proteomes" id="UP000593578"/>
    </source>
</evidence>
<gene>
    <name evidence="6" type="ORF">Gorai_003610</name>
</gene>
<name>A0A7J8QPG3_GOSRA</name>
<feature type="transmembrane region" description="Helical" evidence="5">
    <location>
        <begin position="148"/>
        <end position="170"/>
    </location>
</feature>
<keyword evidence="4 5" id="KW-0472">Membrane</keyword>
<dbReference type="InterPro" id="IPR036259">
    <property type="entry name" value="MFS_trans_sf"/>
</dbReference>
<evidence type="ECO:0000256" key="5">
    <source>
        <dbReference type="SAM" id="Phobius"/>
    </source>
</evidence>
<dbReference type="EMBL" id="JABEZZ010000013">
    <property type="protein sequence ID" value="MBA0603467.1"/>
    <property type="molecule type" value="Genomic_DNA"/>
</dbReference>
<sequence>MLEPTIPSNSSSIDVGWASFNGPEGPHRLDELDLAFLSSYAIRVYFAGHVGDRIDLRLFLVFGMMVVALSPCFSGLPCVVAIAGNWFGKEKRGLIMELWILMVWVIPRTEIEMNAESEEARLLESQVSVVPGPSTAIRFLEARRLPGVVPFALCLFFSKPVAYTLAVGGIHLSRKTAGIISTISDIGGLFTGSWLVSIQISSKLVLVTLVTFDSCTRLVPAVAANLGTQDMIKGNSRTLATVTAIIDGTGSVGRALGPLLAGYISTRGWNSVLLVAIFLASLFLIHVAKTKVERMVNERKGRCSSVRGN</sequence>
<evidence type="ECO:0000313" key="6">
    <source>
        <dbReference type="EMBL" id="MBA0603467.1"/>
    </source>
</evidence>
<proteinExistence type="predicted"/>
<evidence type="ECO:0008006" key="8">
    <source>
        <dbReference type="Google" id="ProtNLM"/>
    </source>
</evidence>
<comment type="caution">
    <text evidence="6">The sequence shown here is derived from an EMBL/GenBank/DDBJ whole genome shotgun (WGS) entry which is preliminary data.</text>
</comment>
<evidence type="ECO:0000256" key="2">
    <source>
        <dbReference type="ARBA" id="ARBA00022692"/>
    </source>
</evidence>
<evidence type="ECO:0000256" key="3">
    <source>
        <dbReference type="ARBA" id="ARBA00022989"/>
    </source>
</evidence>
<protein>
    <recommendedName>
        <fullName evidence="8">Major facilitator superfamily (MFS) profile domain-containing protein</fullName>
    </recommendedName>
</protein>
<dbReference type="PANTHER" id="PTHR43184:SF12">
    <property type="entry name" value="SUGAR PHOSPHATE EXCHANGER 3"/>
    <property type="match status" value="1"/>
</dbReference>
<feature type="transmembrane region" description="Helical" evidence="5">
    <location>
        <begin position="268"/>
        <end position="288"/>
    </location>
</feature>
<accession>A0A7J8QPG3</accession>
<dbReference type="AlphaFoldDB" id="A0A7J8QPG3"/>
<evidence type="ECO:0000256" key="4">
    <source>
        <dbReference type="ARBA" id="ARBA00023136"/>
    </source>
</evidence>
<comment type="subcellular location">
    <subcellularLocation>
        <location evidence="1">Membrane</location>
        <topology evidence="1">Multi-pass membrane protein</topology>
    </subcellularLocation>
</comment>
<reference evidence="6 7" key="1">
    <citation type="journal article" date="2019" name="Genome Biol. Evol.">
        <title>Insights into the evolution of the New World diploid cottons (Gossypium, subgenus Houzingenia) based on genome sequencing.</title>
        <authorList>
            <person name="Grover C.E."/>
            <person name="Arick M.A. 2nd"/>
            <person name="Thrash A."/>
            <person name="Conover J.L."/>
            <person name="Sanders W.S."/>
            <person name="Peterson D.G."/>
            <person name="Frelichowski J.E."/>
            <person name="Scheffler J.A."/>
            <person name="Scheffler B.E."/>
            <person name="Wendel J.F."/>
        </authorList>
    </citation>
    <scope>NUCLEOTIDE SEQUENCE [LARGE SCALE GENOMIC DNA]</scope>
    <source>
        <strain evidence="6">8</strain>
        <tissue evidence="6">Leaf</tissue>
    </source>
</reference>
<keyword evidence="2 5" id="KW-0812">Transmembrane</keyword>
<dbReference type="SUPFAM" id="SSF103473">
    <property type="entry name" value="MFS general substrate transporter"/>
    <property type="match status" value="1"/>
</dbReference>